<evidence type="ECO:0000313" key="2">
    <source>
        <dbReference type="Proteomes" id="UP000587527"/>
    </source>
</evidence>
<protein>
    <recommendedName>
        <fullName evidence="3">Abortive infection protein</fullName>
    </recommendedName>
</protein>
<dbReference type="RefSeq" id="WP_184846151.1">
    <property type="nucleotide sequence ID" value="NZ_JACHMN010000003.1"/>
</dbReference>
<dbReference type="Proteomes" id="UP000587527">
    <property type="component" value="Unassembled WGS sequence"/>
</dbReference>
<dbReference type="InterPro" id="IPR017853">
    <property type="entry name" value="GH"/>
</dbReference>
<gene>
    <name evidence="1" type="ORF">F4553_007643</name>
</gene>
<reference evidence="1 2" key="1">
    <citation type="submission" date="2020-08" db="EMBL/GenBank/DDBJ databases">
        <title>Sequencing the genomes of 1000 actinobacteria strains.</title>
        <authorList>
            <person name="Klenk H.-P."/>
        </authorList>
    </citation>
    <scope>NUCLEOTIDE SEQUENCE [LARGE SCALE GENOMIC DNA]</scope>
    <source>
        <strain evidence="1 2">DSM 45362</strain>
    </source>
</reference>
<accession>A0A841C4H9</accession>
<name>A0A841C4H9_9ACTN</name>
<dbReference type="EMBL" id="JACHMN010000003">
    <property type="protein sequence ID" value="MBB5874209.1"/>
    <property type="molecule type" value="Genomic_DNA"/>
</dbReference>
<dbReference type="Gene3D" id="3.20.20.80">
    <property type="entry name" value="Glycosidases"/>
    <property type="match status" value="1"/>
</dbReference>
<organism evidence="1 2">
    <name type="scientific">Allocatelliglobosispora scoriae</name>
    <dbReference type="NCBI Taxonomy" id="643052"/>
    <lineage>
        <taxon>Bacteria</taxon>
        <taxon>Bacillati</taxon>
        <taxon>Actinomycetota</taxon>
        <taxon>Actinomycetes</taxon>
        <taxon>Micromonosporales</taxon>
        <taxon>Micromonosporaceae</taxon>
        <taxon>Allocatelliglobosispora</taxon>
    </lineage>
</organism>
<keyword evidence="2" id="KW-1185">Reference proteome</keyword>
<evidence type="ECO:0000313" key="1">
    <source>
        <dbReference type="EMBL" id="MBB5874209.1"/>
    </source>
</evidence>
<dbReference type="AlphaFoldDB" id="A0A841C4H9"/>
<evidence type="ECO:0008006" key="3">
    <source>
        <dbReference type="Google" id="ProtNLM"/>
    </source>
</evidence>
<comment type="caution">
    <text evidence="1">The sequence shown here is derived from an EMBL/GenBank/DDBJ whole genome shotgun (WGS) entry which is preliminary data.</text>
</comment>
<dbReference type="SUPFAM" id="SSF51445">
    <property type="entry name" value="(Trans)glycosidases"/>
    <property type="match status" value="1"/>
</dbReference>
<proteinExistence type="predicted"/>
<sequence>MRAKGITYDTGFIPTGRTGLSTHEPFDPAIVEREMRIIRDDLHCAAVRITGGDPERLELTAGFAADAGLEVWFSPFTCDLTTDDLLDLLADCADRAERLRRRGAEVVFVTGGELTLCTIGFLPGATIHDRLALLQQPHLVREAMAGVPARLNDFLGRAVRVVRDRFGGPVTYAALPTERVDWTPFDFVAADAYRSIEVADGYADAIRTLVAQGKPVAVTEFGCTTHAGAADLGGRGGFMVEWLSVSEGRLVAPYLRDETEQVGYLRELLEIFTAEGVDTAFWCTFSCHHLPHRADPAEDLDLASYGVVKVLEGRTGEAYPGMPWEPKAAFAAMAEAYRTA</sequence>